<reference evidence="17 18" key="1">
    <citation type="journal article" date="2016" name="Mol. Biol. Evol.">
        <title>Comparative Genomics of Early-Diverging Mushroom-Forming Fungi Provides Insights into the Origins of Lignocellulose Decay Capabilities.</title>
        <authorList>
            <person name="Nagy L.G."/>
            <person name="Riley R."/>
            <person name="Tritt A."/>
            <person name="Adam C."/>
            <person name="Daum C."/>
            <person name="Floudas D."/>
            <person name="Sun H."/>
            <person name="Yadav J.S."/>
            <person name="Pangilinan J."/>
            <person name="Larsson K.H."/>
            <person name="Matsuura K."/>
            <person name="Barry K."/>
            <person name="Labutti K."/>
            <person name="Kuo R."/>
            <person name="Ohm R.A."/>
            <person name="Bhattacharya S.S."/>
            <person name="Shirouzu T."/>
            <person name="Yoshinaga Y."/>
            <person name="Martin F.M."/>
            <person name="Grigoriev I.V."/>
            <person name="Hibbett D.S."/>
        </authorList>
    </citation>
    <scope>NUCLEOTIDE SEQUENCE [LARGE SCALE GENOMIC DNA]</scope>
    <source>
        <strain evidence="17 18">93-53</strain>
    </source>
</reference>
<dbReference type="SUPFAM" id="SSF52343">
    <property type="entry name" value="Ferredoxin reductase-like, C-terminal NADP-linked domain"/>
    <property type="match status" value="1"/>
</dbReference>
<keyword evidence="6 15" id="KW-0812">Transmembrane</keyword>
<feature type="transmembrane region" description="Helical" evidence="15">
    <location>
        <begin position="240"/>
        <end position="258"/>
    </location>
</feature>
<dbReference type="SUPFAM" id="SSF63380">
    <property type="entry name" value="Riboflavin synthase domain-like"/>
    <property type="match status" value="1"/>
</dbReference>
<evidence type="ECO:0000256" key="7">
    <source>
        <dbReference type="ARBA" id="ARBA00022982"/>
    </source>
</evidence>
<name>A0A165EBI9_9APHY</name>
<evidence type="ECO:0000256" key="13">
    <source>
        <dbReference type="ARBA" id="ARBA00048483"/>
    </source>
</evidence>
<keyword evidence="9" id="KW-0560">Oxidoreductase</keyword>
<comment type="subcellular location">
    <subcellularLocation>
        <location evidence="1">Cell membrane</location>
        <topology evidence="1">Multi-pass membrane protein</topology>
    </subcellularLocation>
</comment>
<dbReference type="InParanoid" id="A0A165EBI9"/>
<evidence type="ECO:0000313" key="17">
    <source>
        <dbReference type="EMBL" id="KZT06668.1"/>
    </source>
</evidence>
<organism evidence="17 18">
    <name type="scientific">Laetiporus sulphureus 93-53</name>
    <dbReference type="NCBI Taxonomy" id="1314785"/>
    <lineage>
        <taxon>Eukaryota</taxon>
        <taxon>Fungi</taxon>
        <taxon>Dikarya</taxon>
        <taxon>Basidiomycota</taxon>
        <taxon>Agaricomycotina</taxon>
        <taxon>Agaricomycetes</taxon>
        <taxon>Polyporales</taxon>
        <taxon>Laetiporus</taxon>
    </lineage>
</organism>
<dbReference type="OrthoDB" id="17725at2759"/>
<dbReference type="AlphaFoldDB" id="A0A165EBI9"/>
<feature type="region of interest" description="Disordered" evidence="14">
    <location>
        <begin position="95"/>
        <end position="140"/>
    </location>
</feature>
<feature type="transmembrane region" description="Helical" evidence="15">
    <location>
        <begin position="172"/>
        <end position="191"/>
    </location>
</feature>
<keyword evidence="18" id="KW-1185">Reference proteome</keyword>
<evidence type="ECO:0000256" key="6">
    <source>
        <dbReference type="ARBA" id="ARBA00022692"/>
    </source>
</evidence>
<feature type="domain" description="FAD-binding FR-type" evidence="16">
    <location>
        <begin position="338"/>
        <end position="466"/>
    </location>
</feature>
<dbReference type="Pfam" id="PF01794">
    <property type="entry name" value="Ferric_reduct"/>
    <property type="match status" value="1"/>
</dbReference>
<dbReference type="InterPro" id="IPR017938">
    <property type="entry name" value="Riboflavin_synthase-like_b-brl"/>
</dbReference>
<evidence type="ECO:0000256" key="14">
    <source>
        <dbReference type="SAM" id="MobiDB-lite"/>
    </source>
</evidence>
<evidence type="ECO:0000256" key="8">
    <source>
        <dbReference type="ARBA" id="ARBA00022989"/>
    </source>
</evidence>
<sequence length="674" mass="72928">MPYLLARANSTSTAAEAAATSKAAATTTAAATIDVTTLLFDINIAFLCFAGLFVLLALPRAITRFIHFSEWFAGCFFRSAKVSGAARSIRPLKTGSQSVRSGMDSSDAEKDEVTRVETNSAYSPSTNTTAFPSSSPKVSKSADMPAYMPAWSSMFPTITSILSMKLRPGYPLGKMIIFLAYTVVLLYAALIDVDLFKSPARLGEVAASQFPVIYILATKNNVFGTLVGLGYEKLNVFHRWAGRLIVLAVNLHALAYFAKWSEETGGIAANMTTSHIWGCVALGSMDVICLFSLPIVRQMYYQLFFVTHVVAAVVLLFATVYHEAFSLPYVIIAASLYGADRVVRMIQTRIVTAHLRPIPELGMTRIEIPWANAGWRAGQHVRIRVMSLGMGPLGWMESHPFTIASVSQVRCPSGNQDGLVLMCKKAGDWTTRLFETAQRSEYGEMGGAGRSVKVMLNGPYGGPGHALMNSFSGALLVTGGSGVTYALSTVQDMMKRSAEGTSRVRVIDFVWSITDPSSLFPMLPLFNGLLAEAQSSYTLLRISVHYTRATLSEDVFKPFERLPLGLTLSPGRPRLGKVLEDLVDRTRDTEGVDGHLTGVVMGVCGPMALGEEAGRALRLLDSGKKKAVGGVELHEEYVFRVVTCLSPTNANIDTGFSVGNRGRPPLLVLCVASD</sequence>
<comment type="similarity">
    <text evidence="2">Belongs to the ferric reductase (FRE) family.</text>
</comment>
<evidence type="ECO:0000256" key="12">
    <source>
        <dbReference type="ARBA" id="ARBA00023180"/>
    </source>
</evidence>
<dbReference type="Pfam" id="PF08030">
    <property type="entry name" value="NAD_binding_6"/>
    <property type="match status" value="1"/>
</dbReference>
<evidence type="ECO:0000256" key="9">
    <source>
        <dbReference type="ARBA" id="ARBA00023002"/>
    </source>
</evidence>
<dbReference type="Gene3D" id="3.40.50.80">
    <property type="entry name" value="Nucleotide-binding domain of ferredoxin-NADP reductase (FNR) module"/>
    <property type="match status" value="1"/>
</dbReference>
<evidence type="ECO:0000256" key="5">
    <source>
        <dbReference type="ARBA" id="ARBA00022475"/>
    </source>
</evidence>
<dbReference type="EMBL" id="KV427623">
    <property type="protein sequence ID" value="KZT06668.1"/>
    <property type="molecule type" value="Genomic_DNA"/>
</dbReference>
<dbReference type="InterPro" id="IPR013112">
    <property type="entry name" value="FAD-bd_8"/>
</dbReference>
<protein>
    <recommendedName>
        <fullName evidence="3">ferric-chelate reductase (NADPH)</fullName>
        <ecNumber evidence="3">1.16.1.9</ecNumber>
    </recommendedName>
</protein>
<dbReference type="CDD" id="cd06186">
    <property type="entry name" value="NOX_Duox_like_FAD_NADP"/>
    <property type="match status" value="1"/>
</dbReference>
<dbReference type="GO" id="GO:0005886">
    <property type="term" value="C:plasma membrane"/>
    <property type="evidence" value="ECO:0007669"/>
    <property type="project" value="UniProtKB-SubCell"/>
</dbReference>
<gene>
    <name evidence="17" type="ORF">LAESUDRAFT_653145</name>
</gene>
<comment type="catalytic activity">
    <reaction evidence="13">
        <text>2 a Fe(II)-siderophore + NADP(+) + H(+) = 2 a Fe(III)-siderophore + NADPH</text>
        <dbReference type="Rhea" id="RHEA:28795"/>
        <dbReference type="Rhea" id="RHEA-COMP:11342"/>
        <dbReference type="Rhea" id="RHEA-COMP:11344"/>
        <dbReference type="ChEBI" id="CHEBI:15378"/>
        <dbReference type="ChEBI" id="CHEBI:29033"/>
        <dbReference type="ChEBI" id="CHEBI:29034"/>
        <dbReference type="ChEBI" id="CHEBI:57783"/>
        <dbReference type="ChEBI" id="CHEBI:58349"/>
        <dbReference type="EC" id="1.16.1.9"/>
    </reaction>
</comment>
<evidence type="ECO:0000256" key="11">
    <source>
        <dbReference type="ARBA" id="ARBA00023136"/>
    </source>
</evidence>
<dbReference type="InterPro" id="IPR013130">
    <property type="entry name" value="Fe3_Rdtase_TM_dom"/>
</dbReference>
<dbReference type="GeneID" id="63821426"/>
<dbReference type="STRING" id="1314785.A0A165EBI9"/>
<evidence type="ECO:0000313" key="18">
    <source>
        <dbReference type="Proteomes" id="UP000076871"/>
    </source>
</evidence>
<keyword evidence="11 15" id="KW-0472">Membrane</keyword>
<dbReference type="EC" id="1.16.1.9" evidence="3"/>
<evidence type="ECO:0000256" key="3">
    <source>
        <dbReference type="ARBA" id="ARBA00012668"/>
    </source>
</evidence>
<feature type="compositionally biased region" description="Polar residues" evidence="14">
    <location>
        <begin position="95"/>
        <end position="104"/>
    </location>
</feature>
<keyword evidence="8 15" id="KW-1133">Transmembrane helix</keyword>
<dbReference type="FunCoup" id="A0A165EBI9">
    <property type="interactions" value="200"/>
</dbReference>
<keyword evidence="12" id="KW-0325">Glycoprotein</keyword>
<dbReference type="SFLD" id="SFLDG01168">
    <property type="entry name" value="Ferric_reductase_subgroup_(FRE"/>
    <property type="match status" value="1"/>
</dbReference>
<keyword evidence="4" id="KW-0813">Transport</keyword>
<dbReference type="InterPro" id="IPR013121">
    <property type="entry name" value="Fe_red_NAD-bd_6"/>
</dbReference>
<evidence type="ECO:0000259" key="16">
    <source>
        <dbReference type="PROSITE" id="PS51384"/>
    </source>
</evidence>
<evidence type="ECO:0000256" key="10">
    <source>
        <dbReference type="ARBA" id="ARBA00023065"/>
    </source>
</evidence>
<accession>A0A165EBI9</accession>
<evidence type="ECO:0000256" key="2">
    <source>
        <dbReference type="ARBA" id="ARBA00006278"/>
    </source>
</evidence>
<dbReference type="GO" id="GO:0052851">
    <property type="term" value="F:ferric-chelate reductase (NADPH) activity"/>
    <property type="evidence" value="ECO:0007669"/>
    <property type="project" value="UniProtKB-EC"/>
</dbReference>
<dbReference type="PANTHER" id="PTHR32361">
    <property type="entry name" value="FERRIC/CUPRIC REDUCTASE TRANSMEMBRANE COMPONENT"/>
    <property type="match status" value="1"/>
</dbReference>
<dbReference type="RefSeq" id="XP_040764408.1">
    <property type="nucleotide sequence ID" value="XM_040904396.1"/>
</dbReference>
<proteinExistence type="inferred from homology"/>
<feature type="compositionally biased region" description="Polar residues" evidence="14">
    <location>
        <begin position="116"/>
        <end position="138"/>
    </location>
</feature>
<dbReference type="InterPro" id="IPR039261">
    <property type="entry name" value="FNR_nucleotide-bd"/>
</dbReference>
<dbReference type="InterPro" id="IPR017927">
    <property type="entry name" value="FAD-bd_FR_type"/>
</dbReference>
<dbReference type="GO" id="GO:0006826">
    <property type="term" value="P:iron ion transport"/>
    <property type="evidence" value="ECO:0007669"/>
    <property type="project" value="TreeGrafter"/>
</dbReference>
<keyword evidence="5" id="KW-1003">Cell membrane</keyword>
<feature type="transmembrane region" description="Helical" evidence="15">
    <location>
        <begin position="38"/>
        <end position="58"/>
    </location>
</feature>
<dbReference type="GO" id="GO:0006879">
    <property type="term" value="P:intracellular iron ion homeostasis"/>
    <property type="evidence" value="ECO:0007669"/>
    <property type="project" value="TreeGrafter"/>
</dbReference>
<feature type="transmembrane region" description="Helical" evidence="15">
    <location>
        <begin position="211"/>
        <end position="231"/>
    </location>
</feature>
<dbReference type="InterPro" id="IPR051410">
    <property type="entry name" value="Ferric/Cupric_Reductase"/>
</dbReference>
<dbReference type="PROSITE" id="PS51384">
    <property type="entry name" value="FAD_FR"/>
    <property type="match status" value="1"/>
</dbReference>
<dbReference type="SFLD" id="SFLDS00052">
    <property type="entry name" value="Ferric_Reductase_Domain"/>
    <property type="match status" value="1"/>
</dbReference>
<dbReference type="Pfam" id="PF08022">
    <property type="entry name" value="FAD_binding_8"/>
    <property type="match status" value="1"/>
</dbReference>
<keyword evidence="10" id="KW-0406">Ion transport</keyword>
<evidence type="ECO:0000256" key="4">
    <source>
        <dbReference type="ARBA" id="ARBA00022448"/>
    </source>
</evidence>
<dbReference type="PANTHER" id="PTHR32361:SF9">
    <property type="entry name" value="FERRIC REDUCTASE TRANSMEMBRANE COMPONENT 3-RELATED"/>
    <property type="match status" value="1"/>
</dbReference>
<feature type="transmembrane region" description="Helical" evidence="15">
    <location>
        <begin position="303"/>
        <end position="321"/>
    </location>
</feature>
<dbReference type="GO" id="GO:0015677">
    <property type="term" value="P:copper ion import"/>
    <property type="evidence" value="ECO:0007669"/>
    <property type="project" value="TreeGrafter"/>
</dbReference>
<evidence type="ECO:0000256" key="1">
    <source>
        <dbReference type="ARBA" id="ARBA00004651"/>
    </source>
</evidence>
<feature type="transmembrane region" description="Helical" evidence="15">
    <location>
        <begin position="274"/>
        <end position="296"/>
    </location>
</feature>
<dbReference type="Proteomes" id="UP000076871">
    <property type="component" value="Unassembled WGS sequence"/>
</dbReference>
<evidence type="ECO:0000256" key="15">
    <source>
        <dbReference type="SAM" id="Phobius"/>
    </source>
</evidence>
<keyword evidence="7" id="KW-0249">Electron transport</keyword>